<protein>
    <submittedName>
        <fullName evidence="1">Putative anion binding protein</fullName>
    </submittedName>
</protein>
<name>A0A1E3X6L4_9BACT</name>
<dbReference type="Proteomes" id="UP000094056">
    <property type="component" value="Unassembled WGS sequence"/>
</dbReference>
<sequence>MRDIIAISLIIFFGFVLTGVAYCKENPGKTVLTMGRVEETAGIVQKRLGPIVRYLAYKLKDMGIKQGEVLGGQSNATIIKYLKDGSLDIVIEAAFFAVLYRSKTNAVPILFSWRYGTRMLSSFIFVRNDSGIMTLEGLKGKVIAFEDLGSTPEYFLPKIILEGKGFEFVYLDSPHSPVPEDKIGYVFAGDELNITSWVFYNKVDGGALSSAEWSEEEVNPKNYRDKFNIIYSTPQVISAVVLLRKGLDEELAKRIKEELLDMHKNDEGLQALKPFKVDKFEELSESILENIEDMLIIPQKEEIY</sequence>
<dbReference type="AlphaFoldDB" id="A0A1E3X6L4"/>
<accession>A0A1E3X6L4</accession>
<comment type="caution">
    <text evidence="1">The sequence shown here is derived from an EMBL/GenBank/DDBJ whole genome shotgun (WGS) entry which is preliminary data.</text>
</comment>
<evidence type="ECO:0000313" key="2">
    <source>
        <dbReference type="Proteomes" id="UP000094056"/>
    </source>
</evidence>
<proteinExistence type="predicted"/>
<organism evidence="1 2">
    <name type="scientific">Candidatus Scalindua rubra</name>
    <dbReference type="NCBI Taxonomy" id="1872076"/>
    <lineage>
        <taxon>Bacteria</taxon>
        <taxon>Pseudomonadati</taxon>
        <taxon>Planctomycetota</taxon>
        <taxon>Candidatus Brocadiia</taxon>
        <taxon>Candidatus Brocadiales</taxon>
        <taxon>Candidatus Scalinduaceae</taxon>
        <taxon>Candidatus Scalindua</taxon>
    </lineage>
</organism>
<dbReference type="PANTHER" id="PTHR35841:SF1">
    <property type="entry name" value="PHOSPHONATES-BINDING PERIPLASMIC PROTEIN"/>
    <property type="match status" value="1"/>
</dbReference>
<evidence type="ECO:0000313" key="1">
    <source>
        <dbReference type="EMBL" id="ODS31280.1"/>
    </source>
</evidence>
<dbReference type="EMBL" id="MAYW01000129">
    <property type="protein sequence ID" value="ODS31280.1"/>
    <property type="molecule type" value="Genomic_DNA"/>
</dbReference>
<dbReference type="Gene3D" id="3.40.190.10">
    <property type="entry name" value="Periplasmic binding protein-like II"/>
    <property type="match status" value="2"/>
</dbReference>
<dbReference type="PANTHER" id="PTHR35841">
    <property type="entry name" value="PHOSPHONATES-BINDING PERIPLASMIC PROTEIN"/>
    <property type="match status" value="1"/>
</dbReference>
<gene>
    <name evidence="1" type="ORF">SCARUB_03600</name>
</gene>
<dbReference type="SUPFAM" id="SSF53850">
    <property type="entry name" value="Periplasmic binding protein-like II"/>
    <property type="match status" value="1"/>
</dbReference>
<dbReference type="Pfam" id="PF12974">
    <property type="entry name" value="Phosphonate-bd"/>
    <property type="match status" value="1"/>
</dbReference>
<reference evidence="1 2" key="1">
    <citation type="submission" date="2016-07" db="EMBL/GenBank/DDBJ databases">
        <title>Draft genome of Scalindua rubra, obtained from a brine-seawater interface in the Red Sea, sheds light on salt adaptation in anammox bacteria.</title>
        <authorList>
            <person name="Speth D.R."/>
            <person name="Lagkouvardos I."/>
            <person name="Wang Y."/>
            <person name="Qian P.-Y."/>
            <person name="Dutilh B.E."/>
            <person name="Jetten M.S."/>
        </authorList>
    </citation>
    <scope>NUCLEOTIDE SEQUENCE [LARGE SCALE GENOMIC DNA]</scope>
    <source>
        <strain evidence="1">BSI-1</strain>
    </source>
</reference>